<dbReference type="EMBL" id="PGTN01000004">
    <property type="protein sequence ID" value="PJF48916.1"/>
    <property type="molecule type" value="Genomic_DNA"/>
</dbReference>
<reference evidence="8 9" key="1">
    <citation type="submission" date="2017-11" db="EMBL/GenBank/DDBJ databases">
        <title>Evolution of Phototrophy in the Chloroflexi Phylum Driven by Horizontal Gene Transfer.</title>
        <authorList>
            <person name="Ward L.M."/>
            <person name="Hemp J."/>
            <person name="Shih P.M."/>
            <person name="Mcglynn S.E."/>
            <person name="Fischer W."/>
        </authorList>
    </citation>
    <scope>NUCLEOTIDE SEQUENCE [LARGE SCALE GENOMIC DNA]</scope>
    <source>
        <strain evidence="8">JP3_7</strain>
    </source>
</reference>
<gene>
    <name evidence="8" type="ORF">CUN48_01255</name>
</gene>
<dbReference type="Gene3D" id="3.90.1150.10">
    <property type="entry name" value="Aspartate Aminotransferase, domain 1"/>
    <property type="match status" value="1"/>
</dbReference>
<evidence type="ECO:0000256" key="3">
    <source>
        <dbReference type="ARBA" id="ARBA00022898"/>
    </source>
</evidence>
<evidence type="ECO:0000313" key="9">
    <source>
        <dbReference type="Proteomes" id="UP000230790"/>
    </source>
</evidence>
<dbReference type="InterPro" id="IPR015421">
    <property type="entry name" value="PyrdxlP-dep_Trfase_major"/>
</dbReference>
<dbReference type="Pfam" id="PF00155">
    <property type="entry name" value="Aminotran_1_2"/>
    <property type="match status" value="1"/>
</dbReference>
<dbReference type="InterPro" id="IPR015424">
    <property type="entry name" value="PyrdxlP-dep_Trfase"/>
</dbReference>
<comment type="caution">
    <text evidence="8">The sequence shown here is derived from an EMBL/GenBank/DDBJ whole genome shotgun (WGS) entry which is preliminary data.</text>
</comment>
<name>A0A2M8QGI3_9CHLR</name>
<sequence length="404" mass="45102">MNPTSQRSFPSQDASPSTSFDFDQVIDRRRPGCVKWTYYPNDVIPMWVADMDFRSPEPVRQALADRVSEGVFGYEFPQDSLTQAICAWLERRYGWHVQPEAIVFLPGLVSGLNLVCRAFGRVGDTTVVLTPVYFPFLSAPANHGMTLTPVALQYRGEGQRVNVEVDYEAFARAMGARTSLFIHCHPHNPVGRAWTRDELRRLAEICLANDVLICSDEIWSDLTLDDVSHTPMASLSPEIAQRCITLMAPSKTFNLPGLGFGFAVVQNERLRRRFVAANNGVLPPLNAMGLAAAQAAYTRCDHWLTALKRYLSANRDALLDYLAKHMPEVRATLPEATYLSWLDFREAGIPGSPYTFFLERARVALSDGTAFGPGGEGFLRFNFGCPRAQMIEALDRMRAALKQG</sequence>
<organism evidence="8 9">
    <name type="scientific">Candidatus Thermofonsia Clade 3 bacterium</name>
    <dbReference type="NCBI Taxonomy" id="2364212"/>
    <lineage>
        <taxon>Bacteria</taxon>
        <taxon>Bacillati</taxon>
        <taxon>Chloroflexota</taxon>
        <taxon>Candidatus Thermofontia</taxon>
        <taxon>Candidatus Thermofonsia Clade 3</taxon>
    </lineage>
</organism>
<dbReference type="NCBIfam" id="TIGR04350">
    <property type="entry name" value="C_S_lyase_PatB"/>
    <property type="match status" value="1"/>
</dbReference>
<dbReference type="SUPFAM" id="SSF53383">
    <property type="entry name" value="PLP-dependent transferases"/>
    <property type="match status" value="1"/>
</dbReference>
<dbReference type="AlphaFoldDB" id="A0A2M8QGI3"/>
<dbReference type="CDD" id="cd00609">
    <property type="entry name" value="AAT_like"/>
    <property type="match status" value="1"/>
</dbReference>
<dbReference type="GO" id="GO:0030170">
    <property type="term" value="F:pyridoxal phosphate binding"/>
    <property type="evidence" value="ECO:0007669"/>
    <property type="project" value="InterPro"/>
</dbReference>
<keyword evidence="4 8" id="KW-0456">Lyase</keyword>
<dbReference type="InterPro" id="IPR051798">
    <property type="entry name" value="Class-II_PLP-Dep_Aminotrans"/>
</dbReference>
<keyword evidence="3" id="KW-0663">Pyridoxal phosphate</keyword>
<comment type="similarity">
    <text evidence="5">Belongs to the class-II pyridoxal-phosphate-dependent aminotransferase family. MalY/PatB cystathionine beta-lyase subfamily.</text>
</comment>
<dbReference type="InterPro" id="IPR004839">
    <property type="entry name" value="Aminotransferase_I/II_large"/>
</dbReference>
<evidence type="ECO:0000256" key="4">
    <source>
        <dbReference type="ARBA" id="ARBA00023239"/>
    </source>
</evidence>
<dbReference type="PANTHER" id="PTHR43525:SF1">
    <property type="entry name" value="PROTEIN MALY"/>
    <property type="match status" value="1"/>
</dbReference>
<evidence type="ECO:0000256" key="2">
    <source>
        <dbReference type="ARBA" id="ARBA00012224"/>
    </source>
</evidence>
<evidence type="ECO:0000256" key="5">
    <source>
        <dbReference type="ARBA" id="ARBA00037974"/>
    </source>
</evidence>
<proteinExistence type="inferred from homology"/>
<dbReference type="Proteomes" id="UP000230790">
    <property type="component" value="Unassembled WGS sequence"/>
</dbReference>
<protein>
    <recommendedName>
        <fullName evidence="2">cysteine-S-conjugate beta-lyase</fullName>
        <ecNumber evidence="2">4.4.1.13</ecNumber>
    </recommendedName>
</protein>
<evidence type="ECO:0000259" key="7">
    <source>
        <dbReference type="Pfam" id="PF00155"/>
    </source>
</evidence>
<evidence type="ECO:0000313" key="8">
    <source>
        <dbReference type="EMBL" id="PJF48916.1"/>
    </source>
</evidence>
<comment type="cofactor">
    <cofactor evidence="1">
        <name>pyridoxal 5'-phosphate</name>
        <dbReference type="ChEBI" id="CHEBI:597326"/>
    </cofactor>
</comment>
<feature type="region of interest" description="Disordered" evidence="6">
    <location>
        <begin position="1"/>
        <end position="21"/>
    </location>
</feature>
<dbReference type="EC" id="4.4.1.13" evidence="2"/>
<feature type="domain" description="Aminotransferase class I/classII large" evidence="7">
    <location>
        <begin position="44"/>
        <end position="396"/>
    </location>
</feature>
<dbReference type="InterPro" id="IPR027619">
    <property type="entry name" value="C-S_lyase_PatB-like"/>
</dbReference>
<dbReference type="Gene3D" id="3.40.640.10">
    <property type="entry name" value="Type I PLP-dependent aspartate aminotransferase-like (Major domain)"/>
    <property type="match status" value="1"/>
</dbReference>
<dbReference type="InterPro" id="IPR015422">
    <property type="entry name" value="PyrdxlP-dep_Trfase_small"/>
</dbReference>
<evidence type="ECO:0000256" key="1">
    <source>
        <dbReference type="ARBA" id="ARBA00001933"/>
    </source>
</evidence>
<dbReference type="PANTHER" id="PTHR43525">
    <property type="entry name" value="PROTEIN MALY"/>
    <property type="match status" value="1"/>
</dbReference>
<dbReference type="GO" id="GO:0047804">
    <property type="term" value="F:cysteine-S-conjugate beta-lyase activity"/>
    <property type="evidence" value="ECO:0007669"/>
    <property type="project" value="UniProtKB-EC"/>
</dbReference>
<accession>A0A2M8QGI3</accession>
<evidence type="ECO:0000256" key="6">
    <source>
        <dbReference type="SAM" id="MobiDB-lite"/>
    </source>
</evidence>